<reference evidence="2" key="1">
    <citation type="journal article" date="2023" name="Front. Plant Sci.">
        <title>Chromosomal-level genome assembly of Melastoma candidum provides insights into trichome evolution.</title>
        <authorList>
            <person name="Zhong Y."/>
            <person name="Wu W."/>
            <person name="Sun C."/>
            <person name="Zou P."/>
            <person name="Liu Y."/>
            <person name="Dai S."/>
            <person name="Zhou R."/>
        </authorList>
    </citation>
    <scope>NUCLEOTIDE SEQUENCE [LARGE SCALE GENOMIC DNA]</scope>
</reference>
<dbReference type="Proteomes" id="UP001057402">
    <property type="component" value="Chromosome 8"/>
</dbReference>
<gene>
    <name evidence="1" type="ORF">MLD38_029332</name>
</gene>
<proteinExistence type="predicted"/>
<protein>
    <submittedName>
        <fullName evidence="1">Uncharacterized protein</fullName>
    </submittedName>
</protein>
<comment type="caution">
    <text evidence="1">The sequence shown here is derived from an EMBL/GenBank/DDBJ whole genome shotgun (WGS) entry which is preliminary data.</text>
</comment>
<organism evidence="1 2">
    <name type="scientific">Melastoma candidum</name>
    <dbReference type="NCBI Taxonomy" id="119954"/>
    <lineage>
        <taxon>Eukaryota</taxon>
        <taxon>Viridiplantae</taxon>
        <taxon>Streptophyta</taxon>
        <taxon>Embryophyta</taxon>
        <taxon>Tracheophyta</taxon>
        <taxon>Spermatophyta</taxon>
        <taxon>Magnoliopsida</taxon>
        <taxon>eudicotyledons</taxon>
        <taxon>Gunneridae</taxon>
        <taxon>Pentapetalae</taxon>
        <taxon>rosids</taxon>
        <taxon>malvids</taxon>
        <taxon>Myrtales</taxon>
        <taxon>Melastomataceae</taxon>
        <taxon>Melastomatoideae</taxon>
        <taxon>Melastomateae</taxon>
        <taxon>Melastoma</taxon>
    </lineage>
</organism>
<sequence length="345" mass="37833">MSKHNDFEHGTKLMQHHKRKQGKTHNSGDLLFHIITPFRRKSFEKNSPGSSSWHGIDCKPGDEDSYTHVSRLDFGTPPNPSCKKTATFPHLIFSLPFLQSTFFFHCFSGTKTALTVPTTGLLNSSLQHSLRSNPALAGPIPPQISLLKSLQVLTLSQNRLSRDLGLFSLTSLIHLDLSYNSLTGTLPAREHAPPIAFGSLAKLQELRLSNSGYSGQIPLSLSRLANLSTLSLQNNQLTGEIPVGFGNLSHIYHLNLSRNSLSDIVPFDAGFLSRLGKNLDLSGNPGLFLNPNEAYNVKVGVDLCNNGSSSLFSQSPSSTPNQTIIIFLLHAIRHWVLLLLIPTGR</sequence>
<evidence type="ECO:0000313" key="1">
    <source>
        <dbReference type="EMBL" id="KAI4331111.1"/>
    </source>
</evidence>
<evidence type="ECO:0000313" key="2">
    <source>
        <dbReference type="Proteomes" id="UP001057402"/>
    </source>
</evidence>
<accession>A0ACB9N7R4</accession>
<dbReference type="EMBL" id="CM042887">
    <property type="protein sequence ID" value="KAI4331111.1"/>
    <property type="molecule type" value="Genomic_DNA"/>
</dbReference>
<name>A0ACB9N7R4_9MYRT</name>
<keyword evidence="2" id="KW-1185">Reference proteome</keyword>